<dbReference type="Proteomes" id="UP000544134">
    <property type="component" value="Unassembled WGS sequence"/>
</dbReference>
<comment type="caution">
    <text evidence="2">The sequence shown here is derived from an EMBL/GenBank/DDBJ whole genome shotgun (WGS) entry which is preliminary data.</text>
</comment>
<dbReference type="InterPro" id="IPR032874">
    <property type="entry name" value="DDE_dom"/>
</dbReference>
<dbReference type="EMBL" id="JABBGJ010000115">
    <property type="protein sequence ID" value="NMM04599.1"/>
    <property type="molecule type" value="Genomic_DNA"/>
</dbReference>
<dbReference type="RefSeq" id="WP_169491316.1">
    <property type="nucleotide sequence ID" value="NZ_JABBGJ010000115.1"/>
</dbReference>
<proteinExistence type="predicted"/>
<feature type="non-terminal residue" evidence="2">
    <location>
        <position position="1"/>
    </location>
</feature>
<evidence type="ECO:0000259" key="1">
    <source>
        <dbReference type="Pfam" id="PF13610"/>
    </source>
</evidence>
<protein>
    <submittedName>
        <fullName evidence="2">DDE-type integrase/transposase/recombinase</fullName>
    </submittedName>
</protein>
<evidence type="ECO:0000313" key="2">
    <source>
        <dbReference type="EMBL" id="NMM04599.1"/>
    </source>
</evidence>
<organism evidence="2 3">
    <name type="scientific">Paraburkholderia polaris</name>
    <dbReference type="NCBI Taxonomy" id="2728848"/>
    <lineage>
        <taxon>Bacteria</taxon>
        <taxon>Pseudomonadati</taxon>
        <taxon>Pseudomonadota</taxon>
        <taxon>Betaproteobacteria</taxon>
        <taxon>Burkholderiales</taxon>
        <taxon>Burkholderiaceae</taxon>
        <taxon>Paraburkholderia</taxon>
    </lineage>
</organism>
<name>A0A848IWR9_9BURK</name>
<reference evidence="2 3" key="1">
    <citation type="submission" date="2020-04" db="EMBL/GenBank/DDBJ databases">
        <title>Paraburkholderia sp. RP-4-7 isolated from soil.</title>
        <authorList>
            <person name="Dahal R.H."/>
        </authorList>
    </citation>
    <scope>NUCLEOTIDE SEQUENCE [LARGE SCALE GENOMIC DNA]</scope>
    <source>
        <strain evidence="2 3">RP-4-7</strain>
    </source>
</reference>
<evidence type="ECO:0000313" key="3">
    <source>
        <dbReference type="Proteomes" id="UP000544134"/>
    </source>
</evidence>
<accession>A0A848IWR9</accession>
<gene>
    <name evidence="2" type="ORF">HHL24_43085</name>
</gene>
<keyword evidence="3" id="KW-1185">Reference proteome</keyword>
<sequence>PEDTKVRSSKYLNKLIEQDHRNIKSRTNVMLGFKRFRSAATTISGIELTHRIRKGQFDLSALRLKETAAPAVWNYVLFNR</sequence>
<dbReference type="Pfam" id="PF13610">
    <property type="entry name" value="DDE_Tnp_IS240"/>
    <property type="match status" value="1"/>
</dbReference>
<feature type="domain" description="DDE" evidence="1">
    <location>
        <begin position="3"/>
        <end position="56"/>
    </location>
</feature>
<dbReference type="AlphaFoldDB" id="A0A848IWR9"/>